<evidence type="ECO:0000256" key="4">
    <source>
        <dbReference type="ARBA" id="ARBA00022989"/>
    </source>
</evidence>
<dbReference type="InterPro" id="IPR026579">
    <property type="entry name" value="FtsQ"/>
</dbReference>
<dbReference type="PANTHER" id="PTHR35851:SF1">
    <property type="entry name" value="CELL DIVISION PROTEIN FTSQ"/>
    <property type="match status" value="1"/>
</dbReference>
<dbReference type="GO" id="GO:0090529">
    <property type="term" value="P:cell septum assembly"/>
    <property type="evidence" value="ECO:0007669"/>
    <property type="project" value="InterPro"/>
</dbReference>
<keyword evidence="7" id="KW-1185">Reference proteome</keyword>
<keyword evidence="4" id="KW-1133">Transmembrane helix</keyword>
<name>A0A9W6B2I9_9FLAO</name>
<evidence type="ECO:0000256" key="3">
    <source>
        <dbReference type="ARBA" id="ARBA00022692"/>
    </source>
</evidence>
<gene>
    <name evidence="6" type="primary">ftsQ</name>
    <name evidence="6" type="ORF">NBRC110019_02070</name>
</gene>
<keyword evidence="2 6" id="KW-0132">Cell division</keyword>
<evidence type="ECO:0000256" key="1">
    <source>
        <dbReference type="ARBA" id="ARBA00022475"/>
    </source>
</evidence>
<dbReference type="AlphaFoldDB" id="A0A9W6B2I9"/>
<evidence type="ECO:0000313" key="6">
    <source>
        <dbReference type="EMBL" id="GLB51168.1"/>
    </source>
</evidence>
<accession>A0A9W6B2I9</accession>
<evidence type="ECO:0000256" key="2">
    <source>
        <dbReference type="ARBA" id="ARBA00022618"/>
    </source>
</evidence>
<dbReference type="Proteomes" id="UP001143545">
    <property type="component" value="Unassembled WGS sequence"/>
</dbReference>
<protein>
    <submittedName>
        <fullName evidence="6">Cell division protein FtsQ</fullName>
    </submittedName>
</protein>
<keyword evidence="3" id="KW-0812">Transmembrane</keyword>
<organism evidence="6 7">
    <name type="scientific">Neptunitalea chrysea</name>
    <dbReference type="NCBI Taxonomy" id="1647581"/>
    <lineage>
        <taxon>Bacteria</taxon>
        <taxon>Pseudomonadati</taxon>
        <taxon>Bacteroidota</taxon>
        <taxon>Flavobacteriia</taxon>
        <taxon>Flavobacteriales</taxon>
        <taxon>Flavobacteriaceae</taxon>
        <taxon>Neptunitalea</taxon>
    </lineage>
</organism>
<keyword evidence="5" id="KW-0131">Cell cycle</keyword>
<proteinExistence type="predicted"/>
<comment type="caution">
    <text evidence="6">The sequence shown here is derived from an EMBL/GenBank/DDBJ whole genome shotgun (WGS) entry which is preliminary data.</text>
</comment>
<keyword evidence="4" id="KW-0472">Membrane</keyword>
<evidence type="ECO:0000313" key="7">
    <source>
        <dbReference type="Proteomes" id="UP001143545"/>
    </source>
</evidence>
<dbReference type="PANTHER" id="PTHR35851">
    <property type="entry name" value="CELL DIVISION PROTEIN FTSQ"/>
    <property type="match status" value="1"/>
</dbReference>
<reference evidence="6" key="1">
    <citation type="submission" date="2022-07" db="EMBL/GenBank/DDBJ databases">
        <title>Taxonomy of Novel Oxalotrophic and Methylotrophic Bacteria.</title>
        <authorList>
            <person name="Sahin N."/>
            <person name="Tani A."/>
        </authorList>
    </citation>
    <scope>NUCLEOTIDE SEQUENCE</scope>
    <source>
        <strain evidence="6">AM327</strain>
    </source>
</reference>
<dbReference type="EMBL" id="BRVP01000001">
    <property type="protein sequence ID" value="GLB51168.1"/>
    <property type="molecule type" value="Genomic_DNA"/>
</dbReference>
<keyword evidence="1" id="KW-1003">Cell membrane</keyword>
<evidence type="ECO:0000256" key="5">
    <source>
        <dbReference type="ARBA" id="ARBA00023306"/>
    </source>
</evidence>
<sequence>MIAAIAIFSLLFAFTSNRNNSRKIKASVIVFEGDSSLFITKEEVNKLLIQNQTSVTDVTKDALDLNNMESLLLRNKMIKDAEVYMTIDGELKVNVTQRKPLARVVGTRSFYIDDEGEEMPLSGNYTARVPLINGQVTNENKQEIFKVLKKITSDNFLKVSVIGISVQKNDFTLRMRANNFKVKLGSADGLDLKFKKLKAFYQKAVKDKSLDTYSWVNLKFSNQVVCTKK</sequence>